<proteinExistence type="predicted"/>
<organism evidence="1">
    <name type="scientific">Myoviridae sp. ctIty1</name>
    <dbReference type="NCBI Taxonomy" id="2827673"/>
    <lineage>
        <taxon>Viruses</taxon>
        <taxon>Duplodnaviria</taxon>
        <taxon>Heunggongvirae</taxon>
        <taxon>Uroviricota</taxon>
        <taxon>Caudoviricetes</taxon>
    </lineage>
</organism>
<reference evidence="1" key="1">
    <citation type="journal article" date="2021" name="Proc. Natl. Acad. Sci. U.S.A.">
        <title>A Catalog of Tens of Thousands of Viruses from Human Metagenomes Reveals Hidden Associations with Chronic Diseases.</title>
        <authorList>
            <person name="Tisza M.J."/>
            <person name="Buck C.B."/>
        </authorList>
    </citation>
    <scope>NUCLEOTIDE SEQUENCE</scope>
    <source>
        <strain evidence="1">CtIty1</strain>
    </source>
</reference>
<dbReference type="InterPro" id="IPR013320">
    <property type="entry name" value="ConA-like_dom_sf"/>
</dbReference>
<dbReference type="SUPFAM" id="SSF49899">
    <property type="entry name" value="Concanavalin A-like lectins/glucanases"/>
    <property type="match status" value="1"/>
</dbReference>
<sequence length="1321" mass="154261">MPNFLLNLHFDKTGCTNSSVKNLGGVSFTDTSSIIEAAGTAYFKPFNDNAGLWLENVSKLKEHFNSNQNFTIYLKYRIKKENLDKNVKVPILSYKKNNKNSFNNFIYIEEAGYFTFQISPEEKYSSAIVDYTFNNKWHYLTITREDNVLRIFVDGCLTTINDIQGSMIFGDELFIGYKRSTRNDVFTFNGGYLDDISIIDECIYYDTFIPPTLYITTEDTIENYFRNNHSNVLGQLEPETQDLIDHKMESTSYYFNEAQRGYLPQRLRIKWHEEREYFKNEEWNRESKYIDSTVISLYNMAHDKVGFEEKRFFEGTAYHLLANKEINPFLLFVDGKFVPLSEIYMIRSDDFYTVFINNRDPILSGPVKSVEYIKIPFPVIYEEFIGEREDKTPIYKFNKDGYFDNSQSAIYFYYIDNESAPNTKVRTNGIYEQTMPSYVDSEGGSEKHSDDELVHYVWRYGNLEAKRVHGKNIFMYFRAWDHGYVKPGDQIVLYRDNVPLDPRTYRLMGVDLIEFFNYQTLDLPDTLYTMEIITDNSDWLIEDYATSKIFSMVAEEEEQTVFQLPVEDWPDVDKYNQILIFNGSIFLNQNDYIVNNTNHTVTFTNSTKIIHKGDTLIFAFVNITKGSQHGPLHLKPYFFSQEIKANSNSITLPDMPGLKYNMNNFMLFIDDKVVIPRRYRIEGDKLVFMEANDGVKQGQIAVFTLFKLVSEYDDPTNIRYKAIQEELSLGRRFILYDMTIDKRYKITLDNLVAFDQNGRYIPDLFGQIYNRNIIKCLYSGEPMLRVPTYISCIWMEDSLPNEALAVHPTNNAFMNGYIALFEEFYEMDDHFKELMSDFNTRYYKSKHYGENLARALDYMACYQQIKFDKVYEDRATADRVTFDVGRLNSSSTFDANGDIAYEMERNEFNSRYYRSFPIYFLNGIVPDWYDQTSYSGNRVTIHTPTKLKNGENEQIFTETKVIGIPIPFEFDKTIGVEDTNDLYLKEYGDKKSQFGKIRYKGSALADIKDVYRPRRTEFLGRINVDFEFDYNISNGLINVITVMSGFGEPLCNLYVGNQEEYKQVMNALNPHNPVFSYNLKDIENRSNLCLSITYKDDQYRFVLSRNRRIIESVYLPIPYSNGTVIAFGSTFDTTNNGDYRCIKLKQFEPDKELTFRGTARFIYGTYRTASSVDVLESIRCHKMVNFLQPLDSQLLYINNNTQDFLGKVRTGFEASSEVFSIVEVPEKTRESEFTASIRVKPGLALYERDISFDIPSQVQVKVDINPIDIDCDVDLYVWDYVDPTDNSGESYEFYCKVNPSYNFTPIDIPCKIEVPIVIIKA</sequence>
<evidence type="ECO:0000313" key="1">
    <source>
        <dbReference type="EMBL" id="DAF62343.1"/>
    </source>
</evidence>
<name>A0A8S5TH76_9CAUD</name>
<dbReference type="EMBL" id="BK032823">
    <property type="protein sequence ID" value="DAF62343.1"/>
    <property type="molecule type" value="Genomic_DNA"/>
</dbReference>
<protein>
    <submittedName>
        <fullName evidence="1">Uncharacterized protein</fullName>
    </submittedName>
</protein>
<dbReference type="Pfam" id="PF13385">
    <property type="entry name" value="Laminin_G_3"/>
    <property type="match status" value="1"/>
</dbReference>
<accession>A0A8S5TH76</accession>
<dbReference type="Gene3D" id="2.60.120.200">
    <property type="match status" value="1"/>
</dbReference>